<feature type="compositionally biased region" description="Basic and acidic residues" evidence="2">
    <location>
        <begin position="360"/>
        <end position="372"/>
    </location>
</feature>
<organism evidence="3 4">
    <name type="scientific">Scopulibacillus daqui</name>
    <dbReference type="NCBI Taxonomy" id="1469162"/>
    <lineage>
        <taxon>Bacteria</taxon>
        <taxon>Bacillati</taxon>
        <taxon>Bacillota</taxon>
        <taxon>Bacilli</taxon>
        <taxon>Bacillales</taxon>
        <taxon>Sporolactobacillaceae</taxon>
        <taxon>Scopulibacillus</taxon>
    </lineage>
</organism>
<evidence type="ECO:0000313" key="3">
    <source>
        <dbReference type="EMBL" id="MBM7646519.1"/>
    </source>
</evidence>
<evidence type="ECO:0000313" key="4">
    <source>
        <dbReference type="Proteomes" id="UP000808914"/>
    </source>
</evidence>
<evidence type="ECO:0000256" key="1">
    <source>
        <dbReference type="SAM" id="Coils"/>
    </source>
</evidence>
<feature type="compositionally biased region" description="Polar residues" evidence="2">
    <location>
        <begin position="552"/>
        <end position="571"/>
    </location>
</feature>
<feature type="compositionally biased region" description="Polar residues" evidence="2">
    <location>
        <begin position="240"/>
        <end position="249"/>
    </location>
</feature>
<name>A0ABS2Q4A1_9BACL</name>
<gene>
    <name evidence="3" type="ORF">JOD45_002749</name>
</gene>
<feature type="compositionally biased region" description="Basic and acidic residues" evidence="2">
    <location>
        <begin position="493"/>
        <end position="505"/>
    </location>
</feature>
<feature type="region of interest" description="Disordered" evidence="2">
    <location>
        <begin position="648"/>
        <end position="672"/>
    </location>
</feature>
<feature type="compositionally biased region" description="Basic and acidic residues" evidence="2">
    <location>
        <begin position="468"/>
        <end position="480"/>
    </location>
</feature>
<protein>
    <submittedName>
        <fullName evidence="3">Uncharacterized protein</fullName>
    </submittedName>
</protein>
<feature type="compositionally biased region" description="Basic and acidic residues" evidence="2">
    <location>
        <begin position="324"/>
        <end position="336"/>
    </location>
</feature>
<feature type="compositionally biased region" description="Basic and acidic residues" evidence="2">
    <location>
        <begin position="432"/>
        <end position="444"/>
    </location>
</feature>
<reference evidence="3 4" key="1">
    <citation type="submission" date="2021-01" db="EMBL/GenBank/DDBJ databases">
        <title>Genomic Encyclopedia of Type Strains, Phase IV (KMG-IV): sequencing the most valuable type-strain genomes for metagenomic binning, comparative biology and taxonomic classification.</title>
        <authorList>
            <person name="Goeker M."/>
        </authorList>
    </citation>
    <scope>NUCLEOTIDE SEQUENCE [LARGE SCALE GENOMIC DNA]</scope>
    <source>
        <strain evidence="3 4">DSM 28236</strain>
    </source>
</reference>
<feature type="region of interest" description="Disordered" evidence="2">
    <location>
        <begin position="292"/>
        <end position="578"/>
    </location>
</feature>
<comment type="caution">
    <text evidence="3">The sequence shown here is derived from an EMBL/GenBank/DDBJ whole genome shotgun (WGS) entry which is preliminary data.</text>
</comment>
<feature type="compositionally biased region" description="Polar residues" evidence="2">
    <location>
        <begin position="421"/>
        <end position="431"/>
    </location>
</feature>
<feature type="coiled-coil region" evidence="1">
    <location>
        <begin position="71"/>
        <end position="127"/>
    </location>
</feature>
<feature type="compositionally biased region" description="Basic and acidic residues" evidence="2">
    <location>
        <begin position="202"/>
        <end position="225"/>
    </location>
</feature>
<dbReference type="RefSeq" id="WP_205004400.1">
    <property type="nucleotide sequence ID" value="NZ_JAFBER010000022.1"/>
</dbReference>
<dbReference type="Proteomes" id="UP000808914">
    <property type="component" value="Unassembled WGS sequence"/>
</dbReference>
<feature type="compositionally biased region" description="Basic and acidic residues" evidence="2">
    <location>
        <begin position="396"/>
        <end position="408"/>
    </location>
</feature>
<evidence type="ECO:0000256" key="2">
    <source>
        <dbReference type="SAM" id="MobiDB-lite"/>
    </source>
</evidence>
<sequence>MFWRRKNDQKLLELERKIEAIRSLLLEKKHEVNHHVVLDNRHPPQPGQQTNKSPELERTLDSIRRLEFEKKKELERTLDAIKKLQLDKRQESERTLDAIRKMESDKRTELDKKLEKVEDLLTKLGKKAFTYEVTVENLHVHDPKLDNLTFSFDALDVKEVSGALNLGNNFGVKVDQTGKKKKDLPPGGSDRQNGSPSVKFKKKEDSPQNKKDQKDQSVKKQKNIERQSSPTDLKDPKTPVKQTQSQETAKINLIPDHQANQNDMNHLKEHRPPKQPPVRKFEEFTIHYIEDKEEKTNKAAKASKHPQPTMKKEEAETSAIRNLEASKKIPEEETARGRKMPPPIRPSGKTENPSMNQGVKESRGISEKEGARGRKTPPPIRPSGKTENLRMNQGVKESRGIPEKEGARGRKTSPPIRPSGKTENPSMNQGVKESRGIPEKEGARGRKTPPPIRPSGKTENPSMNQGVKESRGIPEKETAKIRKKAPPPLRPSVKAEKMSNNDDVKALNGVPRQEAAKSQTNAPQGKQSENPQKRHVNQQLKDVNQPLIKKSNGVQVPNNRTNKQTENNMPTNPFDKIKVLSPSIVDQKLKELRNQQLANKKPPLWKPSLPLQENLSQRPDLTINNHNFLKNAKRGLENTKKLNQLQQFQQPVHVKHKKGSFPYRPDLPKDKK</sequence>
<feature type="compositionally biased region" description="Polar residues" evidence="2">
    <location>
        <begin position="516"/>
        <end position="530"/>
    </location>
</feature>
<feature type="compositionally biased region" description="Polar residues" evidence="2">
    <location>
        <begin position="457"/>
        <end position="467"/>
    </location>
</feature>
<accession>A0ABS2Q4A1</accession>
<feature type="region of interest" description="Disordered" evidence="2">
    <location>
        <begin position="168"/>
        <end position="280"/>
    </location>
</feature>
<dbReference type="EMBL" id="JAFBER010000022">
    <property type="protein sequence ID" value="MBM7646519.1"/>
    <property type="molecule type" value="Genomic_DNA"/>
</dbReference>
<proteinExistence type="predicted"/>
<feature type="compositionally biased region" description="Polar residues" evidence="2">
    <location>
        <begin position="349"/>
        <end position="359"/>
    </location>
</feature>
<keyword evidence="1" id="KW-0175">Coiled coil</keyword>
<keyword evidence="4" id="KW-1185">Reference proteome</keyword>